<protein>
    <recommendedName>
        <fullName evidence="8">Transducin beta-like protein 2</fullName>
    </recommendedName>
</protein>
<name>A0A8C4N192_EPTBU</name>
<dbReference type="PRINTS" id="PR00320">
    <property type="entry name" value="GPROTEINBRPT"/>
</dbReference>
<evidence type="ECO:0000256" key="4">
    <source>
        <dbReference type="SAM" id="MobiDB-lite"/>
    </source>
</evidence>
<dbReference type="Gene3D" id="2.130.10.10">
    <property type="entry name" value="YVTN repeat-like/Quinoprotein amine dehydrogenase"/>
    <property type="match status" value="2"/>
</dbReference>
<keyword evidence="5" id="KW-1133">Transmembrane helix</keyword>
<keyword evidence="7" id="KW-1185">Reference proteome</keyword>
<evidence type="ECO:0000256" key="1">
    <source>
        <dbReference type="ARBA" id="ARBA00022574"/>
    </source>
</evidence>
<feature type="repeat" description="WD" evidence="3">
    <location>
        <begin position="283"/>
        <end position="317"/>
    </location>
</feature>
<dbReference type="AlphaFoldDB" id="A0A8C4N192"/>
<dbReference type="GO" id="GO:0030968">
    <property type="term" value="P:endoplasmic reticulum unfolded protein response"/>
    <property type="evidence" value="ECO:0007669"/>
    <property type="project" value="TreeGrafter"/>
</dbReference>
<keyword evidence="1 3" id="KW-0853">WD repeat</keyword>
<dbReference type="SUPFAM" id="SSF50978">
    <property type="entry name" value="WD40 repeat-like"/>
    <property type="match status" value="1"/>
</dbReference>
<dbReference type="SMART" id="SM00320">
    <property type="entry name" value="WD40"/>
    <property type="match status" value="5"/>
</dbReference>
<sequence length="454" mass="49941">MLMANVAEATASLQATVPQIAAVLAALVLLLFVIWRFVLGKEESELDGSRREEPASGGNGELQSRSQKKAKGLQRRDHRTQQDTFAHCLLVGSLKGHSEMITSMDWSSNGQHLITCSEDRTLRLWSTREFQNKEHRHSRASIVLDHVTLVRFTSETRVVALWLALADTLRLCKIQRQGDRTLQLVPLCADFPRQHKAEVIAIDIAATGRFLMTASNDTTIILWTMKGVVLSSINTNQMQNFHVAVSPCGRFIGSCGFTPDVKIWEVCFGKTGEFREVTRAFELKGHKAGVVSFAFSNDSTRMVSASKDGTWRLWDTELEFRGQRDPQLLLSVPLTGDPKTLQIALSPDGHVAALASGGDVSVLRTATGEVMETFASLHGGYTTSKLAFDPDGRFLACCGGRLARVFHNAPGRHAAAMHLEGAARNATSDSIRRRLLGQRDKELAALHAINGTKR</sequence>
<reference evidence="6" key="2">
    <citation type="submission" date="2025-09" db="UniProtKB">
        <authorList>
            <consortium name="Ensembl"/>
        </authorList>
    </citation>
    <scope>IDENTIFICATION</scope>
</reference>
<dbReference type="Pfam" id="PF00400">
    <property type="entry name" value="WD40"/>
    <property type="match status" value="3"/>
</dbReference>
<dbReference type="InterPro" id="IPR019775">
    <property type="entry name" value="WD40_repeat_CS"/>
</dbReference>
<dbReference type="InterPro" id="IPR015943">
    <property type="entry name" value="WD40/YVTN_repeat-like_dom_sf"/>
</dbReference>
<feature type="region of interest" description="Disordered" evidence="4">
    <location>
        <begin position="46"/>
        <end position="80"/>
    </location>
</feature>
<evidence type="ECO:0000313" key="7">
    <source>
        <dbReference type="Proteomes" id="UP000694388"/>
    </source>
</evidence>
<keyword evidence="2" id="KW-0677">Repeat</keyword>
<proteinExistence type="predicted"/>
<dbReference type="PROSITE" id="PS50082">
    <property type="entry name" value="WD_REPEATS_2"/>
    <property type="match status" value="3"/>
</dbReference>
<evidence type="ECO:0000256" key="5">
    <source>
        <dbReference type="SAM" id="Phobius"/>
    </source>
</evidence>
<evidence type="ECO:0000256" key="3">
    <source>
        <dbReference type="PROSITE-ProRule" id="PRU00221"/>
    </source>
</evidence>
<reference evidence="6" key="1">
    <citation type="submission" date="2025-08" db="UniProtKB">
        <authorList>
            <consortium name="Ensembl"/>
        </authorList>
    </citation>
    <scope>IDENTIFICATION</scope>
</reference>
<feature type="repeat" description="WD" evidence="3">
    <location>
        <begin position="192"/>
        <end position="226"/>
    </location>
</feature>
<dbReference type="PROSITE" id="PS50294">
    <property type="entry name" value="WD_REPEATS_REGION"/>
    <property type="match status" value="3"/>
</dbReference>
<dbReference type="GO" id="GO:0005783">
    <property type="term" value="C:endoplasmic reticulum"/>
    <property type="evidence" value="ECO:0007669"/>
    <property type="project" value="TreeGrafter"/>
</dbReference>
<keyword evidence="5" id="KW-0472">Membrane</keyword>
<dbReference type="Proteomes" id="UP000694388">
    <property type="component" value="Unplaced"/>
</dbReference>
<dbReference type="PROSITE" id="PS00678">
    <property type="entry name" value="WD_REPEATS_1"/>
    <property type="match status" value="1"/>
</dbReference>
<dbReference type="InterPro" id="IPR001680">
    <property type="entry name" value="WD40_rpt"/>
</dbReference>
<dbReference type="GeneTree" id="ENSGT00390000013836"/>
<evidence type="ECO:0008006" key="8">
    <source>
        <dbReference type="Google" id="ProtNLM"/>
    </source>
</evidence>
<dbReference type="InterPro" id="IPR020472">
    <property type="entry name" value="WD40_PAC1"/>
</dbReference>
<dbReference type="Ensembl" id="ENSEBUT00000001227.1">
    <property type="protein sequence ID" value="ENSEBUP00000000916.1"/>
    <property type="gene ID" value="ENSEBUG00000000857.1"/>
</dbReference>
<feature type="compositionally biased region" description="Basic residues" evidence="4">
    <location>
        <begin position="66"/>
        <end position="78"/>
    </location>
</feature>
<dbReference type="InterPro" id="IPR042410">
    <property type="entry name" value="WBSCR13"/>
</dbReference>
<evidence type="ECO:0000256" key="2">
    <source>
        <dbReference type="ARBA" id="ARBA00022737"/>
    </source>
</evidence>
<dbReference type="OMA" id="WDINVRY"/>
<dbReference type="PANTHER" id="PTHR44321">
    <property type="entry name" value="TRANSDUCIN BETA-LIKE PROTEIN 2"/>
    <property type="match status" value="1"/>
</dbReference>
<accession>A0A8C4N192</accession>
<feature type="repeat" description="WD" evidence="3">
    <location>
        <begin position="94"/>
        <end position="128"/>
    </location>
</feature>
<feature type="transmembrane region" description="Helical" evidence="5">
    <location>
        <begin position="20"/>
        <end position="39"/>
    </location>
</feature>
<dbReference type="PANTHER" id="PTHR44321:SF1">
    <property type="entry name" value="TRANSDUCIN BETA-LIKE PROTEIN 2"/>
    <property type="match status" value="1"/>
</dbReference>
<dbReference type="InterPro" id="IPR036322">
    <property type="entry name" value="WD40_repeat_dom_sf"/>
</dbReference>
<evidence type="ECO:0000313" key="6">
    <source>
        <dbReference type="Ensembl" id="ENSEBUP00000000916.1"/>
    </source>
</evidence>
<keyword evidence="5" id="KW-0812">Transmembrane</keyword>
<organism evidence="6 7">
    <name type="scientific">Eptatretus burgeri</name>
    <name type="common">Inshore hagfish</name>
    <dbReference type="NCBI Taxonomy" id="7764"/>
    <lineage>
        <taxon>Eukaryota</taxon>
        <taxon>Metazoa</taxon>
        <taxon>Chordata</taxon>
        <taxon>Craniata</taxon>
        <taxon>Vertebrata</taxon>
        <taxon>Cyclostomata</taxon>
        <taxon>Myxini</taxon>
        <taxon>Myxiniformes</taxon>
        <taxon>Myxinidae</taxon>
        <taxon>Eptatretinae</taxon>
        <taxon>Eptatretus</taxon>
    </lineage>
</organism>